<gene>
    <name evidence="1" type="ORF">K503DRAFT_770791</name>
</gene>
<evidence type="ECO:0000313" key="2">
    <source>
        <dbReference type="Proteomes" id="UP000092154"/>
    </source>
</evidence>
<name>A0A1B7MZX8_9AGAM</name>
<organism evidence="1 2">
    <name type="scientific">Rhizopogon vinicolor AM-OR11-026</name>
    <dbReference type="NCBI Taxonomy" id="1314800"/>
    <lineage>
        <taxon>Eukaryota</taxon>
        <taxon>Fungi</taxon>
        <taxon>Dikarya</taxon>
        <taxon>Basidiomycota</taxon>
        <taxon>Agaricomycotina</taxon>
        <taxon>Agaricomycetes</taxon>
        <taxon>Agaricomycetidae</taxon>
        <taxon>Boletales</taxon>
        <taxon>Suillineae</taxon>
        <taxon>Rhizopogonaceae</taxon>
        <taxon>Rhizopogon</taxon>
    </lineage>
</organism>
<proteinExistence type="predicted"/>
<protein>
    <submittedName>
        <fullName evidence="1">Uncharacterized protein</fullName>
    </submittedName>
</protein>
<evidence type="ECO:0000313" key="1">
    <source>
        <dbReference type="EMBL" id="OAX38137.1"/>
    </source>
</evidence>
<dbReference type="Proteomes" id="UP000092154">
    <property type="component" value="Unassembled WGS sequence"/>
</dbReference>
<dbReference type="InParanoid" id="A0A1B7MZX8"/>
<sequence>MVVDLQPSSGWDVHCIDRLSNDLLCVIFELVCEEDQATFQDKPSLTCWDDWKVDRFRLAQDRCHWARGRDHYYGREYHLPSVLISAMGVYFLPRRYCMS</sequence>
<dbReference type="AlphaFoldDB" id="A0A1B7MZX8"/>
<keyword evidence="2" id="KW-1185">Reference proteome</keyword>
<reference evidence="1 2" key="1">
    <citation type="submission" date="2016-06" db="EMBL/GenBank/DDBJ databases">
        <title>Comparative genomics of the ectomycorrhizal sister species Rhizopogon vinicolor and Rhizopogon vesiculosus (Basidiomycota: Boletales) reveals a divergence of the mating type B locus.</title>
        <authorList>
            <consortium name="DOE Joint Genome Institute"/>
            <person name="Mujic A.B."/>
            <person name="Kuo A."/>
            <person name="Tritt A."/>
            <person name="Lipzen A."/>
            <person name="Chen C."/>
            <person name="Johnson J."/>
            <person name="Sharma A."/>
            <person name="Barry K."/>
            <person name="Grigoriev I.V."/>
            <person name="Spatafora J.W."/>
        </authorList>
    </citation>
    <scope>NUCLEOTIDE SEQUENCE [LARGE SCALE GENOMIC DNA]</scope>
    <source>
        <strain evidence="1 2">AM-OR11-026</strain>
    </source>
</reference>
<accession>A0A1B7MZX8</accession>
<dbReference type="EMBL" id="KV448311">
    <property type="protein sequence ID" value="OAX38137.1"/>
    <property type="molecule type" value="Genomic_DNA"/>
</dbReference>